<name>A0A507BYW8_9FUNG</name>
<keyword evidence="1" id="KW-0732">Signal</keyword>
<evidence type="ECO:0000313" key="3">
    <source>
        <dbReference type="Proteomes" id="UP000319731"/>
    </source>
</evidence>
<protein>
    <submittedName>
        <fullName evidence="2">Uncharacterized protein</fullName>
    </submittedName>
</protein>
<reference evidence="2 3" key="1">
    <citation type="journal article" date="2019" name="Sci. Rep.">
        <title>Comparative genomics of chytrid fungi reveal insights into the obligate biotrophic and pathogenic lifestyle of Synchytrium endobioticum.</title>
        <authorList>
            <person name="van de Vossenberg B.T.L.H."/>
            <person name="Warris S."/>
            <person name="Nguyen H.D.T."/>
            <person name="van Gent-Pelzer M.P.E."/>
            <person name="Joly D.L."/>
            <person name="van de Geest H.C."/>
            <person name="Bonants P.J.M."/>
            <person name="Smith D.S."/>
            <person name="Levesque C.A."/>
            <person name="van der Lee T.A.J."/>
        </authorList>
    </citation>
    <scope>NUCLEOTIDE SEQUENCE [LARGE SCALE GENOMIC DNA]</scope>
    <source>
        <strain evidence="2 3">JEL517</strain>
    </source>
</reference>
<dbReference type="AlphaFoldDB" id="A0A507BYW8"/>
<feature type="chain" id="PRO_5021346813" evidence="1">
    <location>
        <begin position="24"/>
        <end position="238"/>
    </location>
</feature>
<organism evidence="2 3">
    <name type="scientific">Synchytrium microbalum</name>
    <dbReference type="NCBI Taxonomy" id="1806994"/>
    <lineage>
        <taxon>Eukaryota</taxon>
        <taxon>Fungi</taxon>
        <taxon>Fungi incertae sedis</taxon>
        <taxon>Chytridiomycota</taxon>
        <taxon>Chytridiomycota incertae sedis</taxon>
        <taxon>Chytridiomycetes</taxon>
        <taxon>Synchytriales</taxon>
        <taxon>Synchytriaceae</taxon>
        <taxon>Synchytrium</taxon>
    </lineage>
</organism>
<gene>
    <name evidence="2" type="ORF">SmJEL517_g05911</name>
</gene>
<dbReference type="GeneID" id="42007134"/>
<dbReference type="Proteomes" id="UP000319731">
    <property type="component" value="Unassembled WGS sequence"/>
</dbReference>
<sequence length="238" mass="24933">MQGSRILAALISLLVLATSPILAATPCYSTNSSFACDSAPSTLITTFNSSSTSGNLAKGSTAVGYMRLTYPYSPTTYETILGTNLTTMSATFYPRVDELSSLYINSSWLTMTNLSNSGIVAKVSFDVLWNGTLFSTSGKLLFQSTAVTGSSAAALAYVRNRTAIVSLTGGAVSGIDWEATSCTASSCACVDGICGETCSISNTNNCNIQIYLGWAGTDISGNVLTSASRSVWRFMNAF</sequence>
<dbReference type="RefSeq" id="XP_031022177.1">
    <property type="nucleotide sequence ID" value="XM_031171837.1"/>
</dbReference>
<proteinExistence type="predicted"/>
<dbReference type="OrthoDB" id="188293at2759"/>
<dbReference type="EMBL" id="QEAO01000065">
    <property type="protein sequence ID" value="TPX30535.1"/>
    <property type="molecule type" value="Genomic_DNA"/>
</dbReference>
<evidence type="ECO:0000313" key="2">
    <source>
        <dbReference type="EMBL" id="TPX30535.1"/>
    </source>
</evidence>
<feature type="signal peptide" evidence="1">
    <location>
        <begin position="1"/>
        <end position="23"/>
    </location>
</feature>
<keyword evidence="3" id="KW-1185">Reference proteome</keyword>
<comment type="caution">
    <text evidence="2">The sequence shown here is derived from an EMBL/GenBank/DDBJ whole genome shotgun (WGS) entry which is preliminary data.</text>
</comment>
<evidence type="ECO:0000256" key="1">
    <source>
        <dbReference type="SAM" id="SignalP"/>
    </source>
</evidence>
<accession>A0A507BYW8</accession>